<dbReference type="AlphaFoldDB" id="A0A0F9PUL2"/>
<gene>
    <name evidence="1" type="ORF">LCGC14_0799490</name>
</gene>
<evidence type="ECO:0000313" key="1">
    <source>
        <dbReference type="EMBL" id="KKN33869.1"/>
    </source>
</evidence>
<proteinExistence type="predicted"/>
<reference evidence="1" key="1">
    <citation type="journal article" date="2015" name="Nature">
        <title>Complex archaea that bridge the gap between prokaryotes and eukaryotes.</title>
        <authorList>
            <person name="Spang A."/>
            <person name="Saw J.H."/>
            <person name="Jorgensen S.L."/>
            <person name="Zaremba-Niedzwiedzka K."/>
            <person name="Martijn J."/>
            <person name="Lind A.E."/>
            <person name="van Eijk R."/>
            <person name="Schleper C."/>
            <person name="Guy L."/>
            <person name="Ettema T.J."/>
        </authorList>
    </citation>
    <scope>NUCLEOTIDE SEQUENCE</scope>
</reference>
<accession>A0A0F9PUL2</accession>
<dbReference type="EMBL" id="LAZR01002145">
    <property type="protein sequence ID" value="KKN33869.1"/>
    <property type="molecule type" value="Genomic_DNA"/>
</dbReference>
<organism evidence="1">
    <name type="scientific">marine sediment metagenome</name>
    <dbReference type="NCBI Taxonomy" id="412755"/>
    <lineage>
        <taxon>unclassified sequences</taxon>
        <taxon>metagenomes</taxon>
        <taxon>ecological metagenomes</taxon>
    </lineage>
</organism>
<name>A0A0F9PUL2_9ZZZZ</name>
<sequence>MAMNDMGKGELIMSEKDHIITMTVLEIGDLAPFVMRNACGEFGPPMAARNTGKKGLWYGLRYFSYGKGCVGRVQQAVKDKSVQLLIDKGADGCADSSYIMGKDRRCHGNAGT</sequence>
<protein>
    <submittedName>
        <fullName evidence="1">Uncharacterized protein</fullName>
    </submittedName>
</protein>
<comment type="caution">
    <text evidence="1">The sequence shown here is derived from an EMBL/GenBank/DDBJ whole genome shotgun (WGS) entry which is preliminary data.</text>
</comment>